<proteinExistence type="inferred from homology"/>
<feature type="transmembrane region" description="Helical" evidence="12">
    <location>
        <begin position="31"/>
        <end position="50"/>
    </location>
</feature>
<dbReference type="Pfam" id="PF00999">
    <property type="entry name" value="Na_H_Exchanger"/>
    <property type="match status" value="1"/>
</dbReference>
<dbReference type="GO" id="GO:0051453">
    <property type="term" value="P:regulation of intracellular pH"/>
    <property type="evidence" value="ECO:0007669"/>
    <property type="project" value="TreeGrafter"/>
</dbReference>
<sequence length="417" mass="45332">MNTQEIITITIVLAAIFAYINHRFVKWPPTIGIMALSLISSILLATLGTSQSLLSQKAIQLALSVDFRDVLMNFMLSFLLFAGAIHINAAKLKRERWPVILLATLGILISTFLVGGMTWYLFQLFNKPIPFLYCLLFGSLISPTDPIAVLGILKKAGIPSSLELKISGESLFNDGVAVVVFISIAGIINSGAADFSAVEVVKLFATEAFGGLIFGALLGYIGFWALRSIDEYKVEVMITLAIVMGGYLLASKLHVSGPLAMVVAGIITGNKSKSEGMSDLTRDYLGKFWELVDEILNAVLFLLIGLEMLIIKIDKTVILIGSISILIVLLARWISVSLPVFLLKYKIKFEPHAISILTWGGLRGGISVALALSLSSAMHRDEFLLITYIIVVFSILVQGLTIGSLAKKLQQPVTKKV</sequence>
<evidence type="ECO:0000256" key="6">
    <source>
        <dbReference type="ARBA" id="ARBA00022692"/>
    </source>
</evidence>
<reference evidence="14 15" key="1">
    <citation type="submission" date="2019-02" db="EMBL/GenBank/DDBJ databases">
        <title>Bacterial novel species Mucilaginibacter sp. 17JY9-4 isolated from soil.</title>
        <authorList>
            <person name="Jung H.-Y."/>
        </authorList>
    </citation>
    <scope>NUCLEOTIDE SEQUENCE [LARGE SCALE GENOMIC DNA]</scope>
    <source>
        <strain evidence="14 15">17JY9-4</strain>
    </source>
</reference>
<keyword evidence="15" id="KW-1185">Reference proteome</keyword>
<feature type="transmembrane region" description="Helical" evidence="12">
    <location>
        <begin position="70"/>
        <end position="87"/>
    </location>
</feature>
<dbReference type="InterPro" id="IPR018422">
    <property type="entry name" value="Cation/H_exchanger_CPA1"/>
</dbReference>
<comment type="similarity">
    <text evidence="2">Belongs to the monovalent cation:proton antiporter 1 (CPA1) transporter (TC 2.A.36) family.</text>
</comment>
<feature type="transmembrane region" description="Helical" evidence="12">
    <location>
        <begin position="128"/>
        <end position="150"/>
    </location>
</feature>
<comment type="subcellular location">
    <subcellularLocation>
        <location evidence="1">Cell membrane</location>
        <topology evidence="1">Multi-pass membrane protein</topology>
    </subcellularLocation>
</comment>
<keyword evidence="11" id="KW-0739">Sodium transport</keyword>
<evidence type="ECO:0000256" key="12">
    <source>
        <dbReference type="SAM" id="Phobius"/>
    </source>
</evidence>
<feature type="transmembrane region" description="Helical" evidence="12">
    <location>
        <begin position="99"/>
        <end position="122"/>
    </location>
</feature>
<evidence type="ECO:0000313" key="15">
    <source>
        <dbReference type="Proteomes" id="UP000293331"/>
    </source>
</evidence>
<feature type="transmembrane region" description="Helical" evidence="12">
    <location>
        <begin position="317"/>
        <end position="342"/>
    </location>
</feature>
<keyword evidence="3" id="KW-0813">Transport</keyword>
<dbReference type="OrthoDB" id="9774146at2"/>
<evidence type="ECO:0000256" key="2">
    <source>
        <dbReference type="ARBA" id="ARBA00007367"/>
    </source>
</evidence>
<dbReference type="GO" id="GO:0015386">
    <property type="term" value="F:potassium:proton antiporter activity"/>
    <property type="evidence" value="ECO:0007669"/>
    <property type="project" value="TreeGrafter"/>
</dbReference>
<keyword evidence="8" id="KW-0915">Sodium</keyword>
<feature type="domain" description="Cation/H+ exchanger transmembrane" evidence="13">
    <location>
        <begin position="13"/>
        <end position="407"/>
    </location>
</feature>
<feature type="transmembrane region" description="Helical" evidence="12">
    <location>
        <begin position="171"/>
        <end position="188"/>
    </location>
</feature>
<dbReference type="GO" id="GO:0015385">
    <property type="term" value="F:sodium:proton antiporter activity"/>
    <property type="evidence" value="ECO:0007669"/>
    <property type="project" value="InterPro"/>
</dbReference>
<gene>
    <name evidence="14" type="ORF">EWM62_10510</name>
</gene>
<evidence type="ECO:0000256" key="8">
    <source>
        <dbReference type="ARBA" id="ARBA00023053"/>
    </source>
</evidence>
<evidence type="ECO:0000256" key="10">
    <source>
        <dbReference type="ARBA" id="ARBA00023136"/>
    </source>
</evidence>
<feature type="transmembrane region" description="Helical" evidence="12">
    <location>
        <begin position="255"/>
        <end position="270"/>
    </location>
</feature>
<dbReference type="PANTHER" id="PTHR10110:SF195">
    <property type="entry name" value="NA(+)_H(+) ANTIPORTER NHAS2"/>
    <property type="match status" value="1"/>
</dbReference>
<keyword evidence="6 12" id="KW-0812">Transmembrane</keyword>
<keyword evidence="4" id="KW-0050">Antiport</keyword>
<keyword evidence="10 12" id="KW-0472">Membrane</keyword>
<evidence type="ECO:0000256" key="7">
    <source>
        <dbReference type="ARBA" id="ARBA00022989"/>
    </source>
</evidence>
<evidence type="ECO:0000256" key="9">
    <source>
        <dbReference type="ARBA" id="ARBA00023065"/>
    </source>
</evidence>
<dbReference type="EMBL" id="SEWG01000004">
    <property type="protein sequence ID" value="RYU89968.1"/>
    <property type="molecule type" value="Genomic_DNA"/>
</dbReference>
<evidence type="ECO:0000256" key="3">
    <source>
        <dbReference type="ARBA" id="ARBA00022448"/>
    </source>
</evidence>
<evidence type="ECO:0000259" key="13">
    <source>
        <dbReference type="Pfam" id="PF00999"/>
    </source>
</evidence>
<evidence type="ECO:0000313" key="14">
    <source>
        <dbReference type="EMBL" id="RYU89968.1"/>
    </source>
</evidence>
<dbReference type="GO" id="GO:0098719">
    <property type="term" value="P:sodium ion import across plasma membrane"/>
    <property type="evidence" value="ECO:0007669"/>
    <property type="project" value="TreeGrafter"/>
</dbReference>
<dbReference type="GO" id="GO:0005886">
    <property type="term" value="C:plasma membrane"/>
    <property type="evidence" value="ECO:0007669"/>
    <property type="project" value="UniProtKB-SubCell"/>
</dbReference>
<keyword evidence="5" id="KW-1003">Cell membrane</keyword>
<dbReference type="AlphaFoldDB" id="A0A4Q5LK67"/>
<evidence type="ECO:0000256" key="1">
    <source>
        <dbReference type="ARBA" id="ARBA00004651"/>
    </source>
</evidence>
<dbReference type="Proteomes" id="UP000293331">
    <property type="component" value="Unassembled WGS sequence"/>
</dbReference>
<comment type="caution">
    <text evidence="14">The sequence shown here is derived from an EMBL/GenBank/DDBJ whole genome shotgun (WGS) entry which is preliminary data.</text>
</comment>
<protein>
    <submittedName>
        <fullName evidence="14">Sodium:proton antiporter</fullName>
    </submittedName>
</protein>
<accession>A0A4Q5LK67</accession>
<feature type="transmembrane region" description="Helical" evidence="12">
    <location>
        <begin position="291"/>
        <end position="311"/>
    </location>
</feature>
<feature type="transmembrane region" description="Helical" evidence="12">
    <location>
        <begin position="383"/>
        <end position="406"/>
    </location>
</feature>
<dbReference type="Gene3D" id="6.10.140.1330">
    <property type="match status" value="1"/>
</dbReference>
<evidence type="ECO:0000256" key="4">
    <source>
        <dbReference type="ARBA" id="ARBA00022449"/>
    </source>
</evidence>
<organism evidence="14 15">
    <name type="scientific">Mucilaginibacter terrigena</name>
    <dbReference type="NCBI Taxonomy" id="2492395"/>
    <lineage>
        <taxon>Bacteria</taxon>
        <taxon>Pseudomonadati</taxon>
        <taxon>Bacteroidota</taxon>
        <taxon>Sphingobacteriia</taxon>
        <taxon>Sphingobacteriales</taxon>
        <taxon>Sphingobacteriaceae</taxon>
        <taxon>Mucilaginibacter</taxon>
    </lineage>
</organism>
<feature type="transmembrane region" description="Helical" evidence="12">
    <location>
        <begin position="208"/>
        <end position="225"/>
    </location>
</feature>
<keyword evidence="9" id="KW-0406">Ion transport</keyword>
<dbReference type="PANTHER" id="PTHR10110">
    <property type="entry name" value="SODIUM/HYDROGEN EXCHANGER"/>
    <property type="match status" value="1"/>
</dbReference>
<name>A0A4Q5LK67_9SPHI</name>
<dbReference type="RefSeq" id="WP_129876627.1">
    <property type="nucleotide sequence ID" value="NZ_SEWG01000004.1"/>
</dbReference>
<evidence type="ECO:0000256" key="5">
    <source>
        <dbReference type="ARBA" id="ARBA00022475"/>
    </source>
</evidence>
<evidence type="ECO:0000256" key="11">
    <source>
        <dbReference type="ARBA" id="ARBA00023201"/>
    </source>
</evidence>
<dbReference type="InterPro" id="IPR006153">
    <property type="entry name" value="Cation/H_exchanger_TM"/>
</dbReference>
<feature type="transmembrane region" description="Helical" evidence="12">
    <location>
        <begin position="6"/>
        <end position="24"/>
    </location>
</feature>
<keyword evidence="7 12" id="KW-1133">Transmembrane helix</keyword>